<comment type="caution">
    <text evidence="1">The sequence shown here is derived from an EMBL/GenBank/DDBJ whole genome shotgun (WGS) entry which is preliminary data.</text>
</comment>
<proteinExistence type="predicted"/>
<organism evidence="1">
    <name type="scientific">marine sediment metagenome</name>
    <dbReference type="NCBI Taxonomy" id="412755"/>
    <lineage>
        <taxon>unclassified sequences</taxon>
        <taxon>metagenomes</taxon>
        <taxon>ecological metagenomes</taxon>
    </lineage>
</organism>
<gene>
    <name evidence="1" type="ORF">LCGC14_0074760</name>
</gene>
<dbReference type="AlphaFoldDB" id="A0A0F9VP83"/>
<protein>
    <submittedName>
        <fullName evidence="1">Uncharacterized protein</fullName>
    </submittedName>
</protein>
<accession>A0A0F9VP83</accession>
<evidence type="ECO:0000313" key="1">
    <source>
        <dbReference type="EMBL" id="KKO05835.1"/>
    </source>
</evidence>
<reference evidence="1" key="1">
    <citation type="journal article" date="2015" name="Nature">
        <title>Complex archaea that bridge the gap between prokaryotes and eukaryotes.</title>
        <authorList>
            <person name="Spang A."/>
            <person name="Saw J.H."/>
            <person name="Jorgensen S.L."/>
            <person name="Zaremba-Niedzwiedzka K."/>
            <person name="Martijn J."/>
            <person name="Lind A.E."/>
            <person name="van Eijk R."/>
            <person name="Schleper C."/>
            <person name="Guy L."/>
            <person name="Ettema T.J."/>
        </authorList>
    </citation>
    <scope>NUCLEOTIDE SEQUENCE</scope>
</reference>
<sequence length="116" mass="13031">MKALAGITLALVASTAMAQEAVTFTQYKVSTEVAADLARQCRVEVQLEYGERCERFYSHMENHMALYNNFTQKVDSEGDNAYGSADAVELELHQGTVSRLMENMQYINTMAELHTQ</sequence>
<name>A0A0F9VP83_9ZZZZ</name>
<dbReference type="EMBL" id="LAZR01000018">
    <property type="protein sequence ID" value="KKO05835.1"/>
    <property type="molecule type" value="Genomic_DNA"/>
</dbReference>